<dbReference type="RefSeq" id="WP_238215282.1">
    <property type="nucleotide sequence ID" value="NZ_BPUS01000015.1"/>
</dbReference>
<dbReference type="Proteomes" id="UP001055111">
    <property type="component" value="Unassembled WGS sequence"/>
</dbReference>
<reference evidence="1" key="1">
    <citation type="submission" date="2022-09" db="EMBL/GenBank/DDBJ databases">
        <title>Isolation and characterization of 3-chlorobenzoate degrading bacteria from soils in Shizuoka.</title>
        <authorList>
            <person name="Ifat A."/>
            <person name="Ogawa N."/>
            <person name="Kimbara K."/>
            <person name="Moriuchi R."/>
            <person name="Dohra H."/>
            <person name="Shintani M."/>
        </authorList>
    </citation>
    <scope>NUCLEOTIDE SEQUENCE</scope>
    <source>
        <strain evidence="1">19CS4-2</strain>
    </source>
</reference>
<proteinExistence type="predicted"/>
<accession>A0AA37IGP5</accession>
<protein>
    <submittedName>
        <fullName evidence="1">Uncharacterized protein</fullName>
    </submittedName>
</protein>
<evidence type="ECO:0000313" key="1">
    <source>
        <dbReference type="EMBL" id="GJH28404.1"/>
    </source>
</evidence>
<name>A0AA37IGP5_9BURK</name>
<dbReference type="EMBL" id="BPUS01000015">
    <property type="protein sequence ID" value="GJH28404.1"/>
    <property type="molecule type" value="Genomic_DNA"/>
</dbReference>
<dbReference type="AlphaFoldDB" id="A0AA37IGP5"/>
<sequence length="77" mass="8692">MKVAFIYAISAVICSIILAEAFKDGMDKLRFMPTQGNWTVQRQDSEGWLLFDKETGQMCYVRAGSNGRADCTKLTTY</sequence>
<evidence type="ECO:0000313" key="2">
    <source>
        <dbReference type="Proteomes" id="UP001055111"/>
    </source>
</evidence>
<gene>
    <name evidence="1" type="ORF">CBA19CS42_27830</name>
</gene>
<organism evidence="1 2">
    <name type="scientific">Caballeronia novacaledonica</name>
    <dbReference type="NCBI Taxonomy" id="1544861"/>
    <lineage>
        <taxon>Bacteria</taxon>
        <taxon>Pseudomonadati</taxon>
        <taxon>Pseudomonadota</taxon>
        <taxon>Betaproteobacteria</taxon>
        <taxon>Burkholderiales</taxon>
        <taxon>Burkholderiaceae</taxon>
        <taxon>Caballeronia</taxon>
    </lineage>
</organism>
<comment type="caution">
    <text evidence="1">The sequence shown here is derived from an EMBL/GenBank/DDBJ whole genome shotgun (WGS) entry which is preliminary data.</text>
</comment>